<feature type="compositionally biased region" description="Low complexity" evidence="1">
    <location>
        <begin position="104"/>
        <end position="133"/>
    </location>
</feature>
<evidence type="ECO:0000313" key="3">
    <source>
        <dbReference type="Proteomes" id="UP000002866"/>
    </source>
</evidence>
<name>I2GVR3_HENB6</name>
<dbReference type="AlphaFoldDB" id="I2GVR3"/>
<dbReference type="InParanoid" id="I2GVR3"/>
<sequence length="354" mass="39523">MENTTITPGDLSAILRKNGPLAIRHITKEINKIIPNFDKLSSSKQRRLIINTMELGDIDNLIIFEKVGWGQWNVKYVPNKLDFFKLRDEMNKQNLNKHLHKLPTSTSTSTITSTITSTGANPSTSTTTPPTTSADEIHDSPTPSHTPIPKADSRIDSDVIVSEDEESDSEADSAASDDDTSKLQDNLFTYGRRRKSSVVFDDSTPTSPRLPHMNINLSTLDSHPIKRRHSSSKPEKRLSSREARLSFSKESSLRSTLLDQHNKRSYISLQNARKITPHLTPLTKSTSHSETDEEDWKSIGAESLRKNSVAFMEDNLSLQSIKSSSDIDQSTPPLHPTPQDNENDAARLLLSLKS</sequence>
<dbReference type="GeneID" id="14493310"/>
<accession>I2GVR3</accession>
<dbReference type="GO" id="GO:0005634">
    <property type="term" value="C:nucleus"/>
    <property type="evidence" value="ECO:0007669"/>
    <property type="project" value="TreeGrafter"/>
</dbReference>
<organism evidence="2 3">
    <name type="scientific">Henningerozyma blattae (strain ATCC 34711 / CBS 6284 / DSM 70876 / NBRC 10599 / NRRL Y-10934 / UCD 77-7)</name>
    <name type="common">Yeast</name>
    <name type="synonym">Tetrapisispora blattae</name>
    <dbReference type="NCBI Taxonomy" id="1071380"/>
    <lineage>
        <taxon>Eukaryota</taxon>
        <taxon>Fungi</taxon>
        <taxon>Dikarya</taxon>
        <taxon>Ascomycota</taxon>
        <taxon>Saccharomycotina</taxon>
        <taxon>Saccharomycetes</taxon>
        <taxon>Saccharomycetales</taxon>
        <taxon>Saccharomycetaceae</taxon>
        <taxon>Henningerozyma</taxon>
    </lineage>
</organism>
<feature type="region of interest" description="Disordered" evidence="1">
    <location>
        <begin position="98"/>
        <end position="183"/>
    </location>
</feature>
<evidence type="ECO:0000313" key="2">
    <source>
        <dbReference type="EMBL" id="CCH58215.1"/>
    </source>
</evidence>
<feature type="compositionally biased region" description="Basic and acidic residues" evidence="1">
    <location>
        <begin position="232"/>
        <end position="244"/>
    </location>
</feature>
<reference evidence="2 3" key="1">
    <citation type="journal article" date="2011" name="Proc. Natl. Acad. Sci. U.S.A.">
        <title>Evolutionary erosion of yeast sex chromosomes by mating-type switching accidents.</title>
        <authorList>
            <person name="Gordon J.L."/>
            <person name="Armisen D."/>
            <person name="Proux-Wera E."/>
            <person name="Oheigeartaigh S.S."/>
            <person name="Byrne K.P."/>
            <person name="Wolfe K.H."/>
        </authorList>
    </citation>
    <scope>NUCLEOTIDE SEQUENCE [LARGE SCALE GENOMIC DNA]</scope>
    <source>
        <strain evidence="3">ATCC 34711 / CBS 6284 / DSM 70876 / NBRC 10599 / NRRL Y-10934 / UCD 77-7</strain>
    </source>
</reference>
<gene>
    <name evidence="2" type="primary">TBLA0A04190</name>
    <name evidence="2" type="ORF">TBLA_0A04190</name>
</gene>
<dbReference type="RefSeq" id="XP_004177734.1">
    <property type="nucleotide sequence ID" value="XM_004177686.1"/>
</dbReference>
<dbReference type="GO" id="GO:0043565">
    <property type="term" value="F:sequence-specific DNA binding"/>
    <property type="evidence" value="ECO:0007669"/>
    <property type="project" value="TreeGrafter"/>
</dbReference>
<dbReference type="EMBL" id="HE806316">
    <property type="protein sequence ID" value="CCH58215.1"/>
    <property type="molecule type" value="Genomic_DNA"/>
</dbReference>
<proteinExistence type="predicted"/>
<feature type="region of interest" description="Disordered" evidence="1">
    <location>
        <begin position="278"/>
        <end position="297"/>
    </location>
</feature>
<feature type="region of interest" description="Disordered" evidence="1">
    <location>
        <begin position="198"/>
        <end position="254"/>
    </location>
</feature>
<dbReference type="PANTHER" id="PTHR28164">
    <property type="entry name" value="PROTEIN STB3"/>
    <property type="match status" value="1"/>
</dbReference>
<dbReference type="PANTHER" id="PTHR28164:SF1">
    <property type="entry name" value="PROTEIN STB3"/>
    <property type="match status" value="1"/>
</dbReference>
<protein>
    <submittedName>
        <fullName evidence="2">Uncharacterized protein</fullName>
    </submittedName>
</protein>
<feature type="compositionally biased region" description="Low complexity" evidence="1">
    <location>
        <begin position="320"/>
        <end position="330"/>
    </location>
</feature>
<feature type="region of interest" description="Disordered" evidence="1">
    <location>
        <begin position="320"/>
        <end position="354"/>
    </location>
</feature>
<dbReference type="OMA" id="FAKIGWG"/>
<dbReference type="Pfam" id="PF10330">
    <property type="entry name" value="Stb3"/>
    <property type="match status" value="1"/>
</dbReference>
<dbReference type="GO" id="GO:0000432">
    <property type="term" value="P:positive regulation of transcription from RNA polymerase II promoter by glucose"/>
    <property type="evidence" value="ECO:0007669"/>
    <property type="project" value="TreeGrafter"/>
</dbReference>
<dbReference type="OrthoDB" id="5391991at2759"/>
<feature type="compositionally biased region" description="Acidic residues" evidence="1">
    <location>
        <begin position="161"/>
        <end position="178"/>
    </location>
</feature>
<keyword evidence="3" id="KW-1185">Reference proteome</keyword>
<dbReference type="Proteomes" id="UP000002866">
    <property type="component" value="Chromosome 1"/>
</dbReference>
<dbReference type="eggNOG" id="ENOG502QW7S">
    <property type="taxonomic scope" value="Eukaryota"/>
</dbReference>
<evidence type="ECO:0000256" key="1">
    <source>
        <dbReference type="SAM" id="MobiDB-lite"/>
    </source>
</evidence>
<dbReference type="InterPro" id="IPR018818">
    <property type="entry name" value="Stb3"/>
</dbReference>
<dbReference type="HOGENOM" id="CLU_039968_0_0_1"/>
<dbReference type="KEGG" id="tbl:TBLA_0A04190"/>